<accession>A0A0E9SLA5</accession>
<reference evidence="1" key="1">
    <citation type="submission" date="2014-11" db="EMBL/GenBank/DDBJ databases">
        <authorList>
            <person name="Amaro Gonzalez C."/>
        </authorList>
    </citation>
    <scope>NUCLEOTIDE SEQUENCE</scope>
</reference>
<name>A0A0E9SLA5_ANGAN</name>
<evidence type="ECO:0000313" key="1">
    <source>
        <dbReference type="EMBL" id="JAH41445.1"/>
    </source>
</evidence>
<sequence length="56" mass="6657">MFTVVEQMNRFIICKCKHKYNFLYNSSSSFLESSCVSCMCHETVQTEIRLNLYVHI</sequence>
<dbReference type="AlphaFoldDB" id="A0A0E9SLA5"/>
<reference evidence="1" key="2">
    <citation type="journal article" date="2015" name="Fish Shellfish Immunol.">
        <title>Early steps in the European eel (Anguilla anguilla)-Vibrio vulnificus interaction in the gills: Role of the RtxA13 toxin.</title>
        <authorList>
            <person name="Callol A."/>
            <person name="Pajuelo D."/>
            <person name="Ebbesson L."/>
            <person name="Teles M."/>
            <person name="MacKenzie S."/>
            <person name="Amaro C."/>
        </authorList>
    </citation>
    <scope>NUCLEOTIDE SEQUENCE</scope>
</reference>
<dbReference type="EMBL" id="GBXM01067132">
    <property type="protein sequence ID" value="JAH41445.1"/>
    <property type="molecule type" value="Transcribed_RNA"/>
</dbReference>
<protein>
    <submittedName>
        <fullName evidence="1">Uncharacterized protein</fullName>
    </submittedName>
</protein>
<proteinExistence type="predicted"/>
<organism evidence="1">
    <name type="scientific">Anguilla anguilla</name>
    <name type="common">European freshwater eel</name>
    <name type="synonym">Muraena anguilla</name>
    <dbReference type="NCBI Taxonomy" id="7936"/>
    <lineage>
        <taxon>Eukaryota</taxon>
        <taxon>Metazoa</taxon>
        <taxon>Chordata</taxon>
        <taxon>Craniata</taxon>
        <taxon>Vertebrata</taxon>
        <taxon>Euteleostomi</taxon>
        <taxon>Actinopterygii</taxon>
        <taxon>Neopterygii</taxon>
        <taxon>Teleostei</taxon>
        <taxon>Anguilliformes</taxon>
        <taxon>Anguillidae</taxon>
        <taxon>Anguilla</taxon>
    </lineage>
</organism>